<dbReference type="EMBL" id="DS113318">
    <property type="protein sequence ID" value="EAY11493.1"/>
    <property type="molecule type" value="Genomic_DNA"/>
</dbReference>
<dbReference type="PANTHER" id="PTHR24188">
    <property type="entry name" value="ANKYRIN REPEAT PROTEIN"/>
    <property type="match status" value="1"/>
</dbReference>
<accession>A2E796</accession>
<protein>
    <submittedName>
        <fullName evidence="3">Uncharacterized protein</fullName>
    </submittedName>
</protein>
<keyword evidence="1" id="KW-0677">Repeat</keyword>
<evidence type="ECO:0000313" key="4">
    <source>
        <dbReference type="Proteomes" id="UP000001542"/>
    </source>
</evidence>
<evidence type="ECO:0000256" key="1">
    <source>
        <dbReference type="ARBA" id="ARBA00022737"/>
    </source>
</evidence>
<evidence type="ECO:0000313" key="3">
    <source>
        <dbReference type="EMBL" id="EAY11493.1"/>
    </source>
</evidence>
<dbReference type="AlphaFoldDB" id="A2E796"/>
<dbReference type="Proteomes" id="UP000001542">
    <property type="component" value="Unassembled WGS sequence"/>
</dbReference>
<keyword evidence="2" id="KW-0040">ANK repeat</keyword>
<dbReference type="InParanoid" id="A2E796"/>
<gene>
    <name evidence="3" type="ORF">TVAG_248600</name>
</gene>
<reference evidence="3" key="2">
    <citation type="journal article" date="2007" name="Science">
        <title>Draft genome sequence of the sexually transmitted pathogen Trichomonas vaginalis.</title>
        <authorList>
            <person name="Carlton J.M."/>
            <person name="Hirt R.P."/>
            <person name="Silva J.C."/>
            <person name="Delcher A.L."/>
            <person name="Schatz M."/>
            <person name="Zhao Q."/>
            <person name="Wortman J.R."/>
            <person name="Bidwell S.L."/>
            <person name="Alsmark U.C.M."/>
            <person name="Besteiro S."/>
            <person name="Sicheritz-Ponten T."/>
            <person name="Noel C.J."/>
            <person name="Dacks J.B."/>
            <person name="Foster P.G."/>
            <person name="Simillion C."/>
            <person name="Van de Peer Y."/>
            <person name="Miranda-Saavedra D."/>
            <person name="Barton G.J."/>
            <person name="Westrop G.D."/>
            <person name="Mueller S."/>
            <person name="Dessi D."/>
            <person name="Fiori P.L."/>
            <person name="Ren Q."/>
            <person name="Paulsen I."/>
            <person name="Zhang H."/>
            <person name="Bastida-Corcuera F.D."/>
            <person name="Simoes-Barbosa A."/>
            <person name="Brown M.T."/>
            <person name="Hayes R.D."/>
            <person name="Mukherjee M."/>
            <person name="Okumura C.Y."/>
            <person name="Schneider R."/>
            <person name="Smith A.J."/>
            <person name="Vanacova S."/>
            <person name="Villalvazo M."/>
            <person name="Haas B.J."/>
            <person name="Pertea M."/>
            <person name="Feldblyum T.V."/>
            <person name="Utterback T.R."/>
            <person name="Shu C.L."/>
            <person name="Osoegawa K."/>
            <person name="de Jong P.J."/>
            <person name="Hrdy I."/>
            <person name="Horvathova L."/>
            <person name="Zubacova Z."/>
            <person name="Dolezal P."/>
            <person name="Malik S.B."/>
            <person name="Logsdon J.M. Jr."/>
            <person name="Henze K."/>
            <person name="Gupta A."/>
            <person name="Wang C.C."/>
            <person name="Dunne R.L."/>
            <person name="Upcroft J.A."/>
            <person name="Upcroft P."/>
            <person name="White O."/>
            <person name="Salzberg S.L."/>
            <person name="Tang P."/>
            <person name="Chiu C.-H."/>
            <person name="Lee Y.-S."/>
            <person name="Embley T.M."/>
            <person name="Coombs G.H."/>
            <person name="Mottram J.C."/>
            <person name="Tachezy J."/>
            <person name="Fraser-Liggett C.M."/>
            <person name="Johnson P.J."/>
        </authorList>
    </citation>
    <scope>NUCLEOTIDE SEQUENCE [LARGE SCALE GENOMIC DNA]</scope>
    <source>
        <strain evidence="3">G3</strain>
    </source>
</reference>
<dbReference type="KEGG" id="tva:4769447"/>
<evidence type="ECO:0000256" key="2">
    <source>
        <dbReference type="ARBA" id="ARBA00023043"/>
    </source>
</evidence>
<keyword evidence="4" id="KW-1185">Reference proteome</keyword>
<dbReference type="RefSeq" id="XP_001323716.1">
    <property type="nucleotide sequence ID" value="XM_001323681.1"/>
</dbReference>
<name>A2E796_TRIV3</name>
<proteinExistence type="predicted"/>
<dbReference type="VEuPathDB" id="TrichDB:TVAG_248600"/>
<sequence>MSHGLIQNYEYIANHIKDYIEENKIFSVFETQDIKKIMDLSQLATNDFVKLLKQSYPTIKPNKLYKCTRKANVSIQNFEDVISIFKTIKKYMKLRILDGVIDFLIHKQNEIPVCTAKNQKLQTELKTIQNQPPKSKKVTKVNLINAERTNDNEILAKISELKNCNDFETVYKFFDELSCQENRKMISKSCDEGLWTKIAAGESPFLIKRMYSM</sequence>
<dbReference type="PANTHER" id="PTHR24188:SF29">
    <property type="entry name" value="GH09064P"/>
    <property type="match status" value="1"/>
</dbReference>
<dbReference type="VEuPathDB" id="TrichDB:TVAGG3_0283680"/>
<organism evidence="3 4">
    <name type="scientific">Trichomonas vaginalis (strain ATCC PRA-98 / G3)</name>
    <dbReference type="NCBI Taxonomy" id="412133"/>
    <lineage>
        <taxon>Eukaryota</taxon>
        <taxon>Metamonada</taxon>
        <taxon>Parabasalia</taxon>
        <taxon>Trichomonadida</taxon>
        <taxon>Trichomonadidae</taxon>
        <taxon>Trichomonas</taxon>
    </lineage>
</organism>
<reference evidence="3" key="1">
    <citation type="submission" date="2006-10" db="EMBL/GenBank/DDBJ databases">
        <authorList>
            <person name="Amadeo P."/>
            <person name="Zhao Q."/>
            <person name="Wortman J."/>
            <person name="Fraser-Liggett C."/>
            <person name="Carlton J."/>
        </authorList>
    </citation>
    <scope>NUCLEOTIDE SEQUENCE</scope>
    <source>
        <strain evidence="3">G3</strain>
    </source>
</reference>